<evidence type="ECO:0000313" key="2">
    <source>
        <dbReference type="EMBL" id="RAX40404.1"/>
    </source>
</evidence>
<protein>
    <submittedName>
        <fullName evidence="2">HD family phosphohydrolase</fullName>
    </submittedName>
</protein>
<reference evidence="2 3" key="1">
    <citation type="submission" date="2018-06" db="EMBL/GenBank/DDBJ databases">
        <title>Whole Genome Sequence of an efficient microsymbiont, Rhizobium tropici.</title>
        <authorList>
            <person name="Srinivasan R."/>
            <person name="Singh H.V."/>
            <person name="Srivastava R."/>
            <person name="Kumari B."/>
            <person name="Radhakrishna A."/>
        </authorList>
    </citation>
    <scope>NUCLEOTIDE SEQUENCE [LARGE SCALE GENOMIC DNA]</scope>
    <source>
        <strain evidence="2 3">IGFRI Rhizo-19</strain>
    </source>
</reference>
<proteinExistence type="predicted"/>
<dbReference type="InterPro" id="IPR006675">
    <property type="entry name" value="HDIG_dom"/>
</dbReference>
<dbReference type="PANTHER" id="PTHR43155:SF2">
    <property type="entry name" value="CYCLIC DI-GMP PHOSPHODIESTERASE PA4108"/>
    <property type="match status" value="1"/>
</dbReference>
<dbReference type="Pfam" id="PF11871">
    <property type="entry name" value="DUF3391"/>
    <property type="match status" value="1"/>
</dbReference>
<dbReference type="AlphaFoldDB" id="A0A329YE72"/>
<dbReference type="NCBIfam" id="TIGR00277">
    <property type="entry name" value="HDIG"/>
    <property type="match status" value="1"/>
</dbReference>
<sequence>MLKRIPLNQLRVGMFINDMEFATEVGAARFKPFLVSRRDEVRRLANEHVRSVVIDITKGADVAGMPQRNGPESFEAQLLNAFSKSEISRARQSIHDVAPHLRHMLEDARVKGSFADEAASTAVERIMLETLDNTGALIAVAKLKEKDEITFLHSLAVSALMIAFGRGLGHRQEDVRVLGLGGLVHDLGKMAIPDDILNKPGKLTAEEMDLVRAHPQKGYEMVRKAGSAPAEVLDICRFHHERYDGGGYPDRLSGRKIPYVARVAAICDVYEVLTTIRPYKPAFSQPEAIDMMMNSPGHFDQKLLSAFVSKMIISGTLH</sequence>
<comment type="caution">
    <text evidence="2">The sequence shown here is derived from an EMBL/GenBank/DDBJ whole genome shotgun (WGS) entry which is preliminary data.</text>
</comment>
<name>A0A329YE72_RHITR</name>
<gene>
    <name evidence="2" type="ORF">DQ393_17490</name>
</gene>
<keyword evidence="2" id="KW-0378">Hydrolase</keyword>
<dbReference type="InterPro" id="IPR003607">
    <property type="entry name" value="HD/PDEase_dom"/>
</dbReference>
<dbReference type="Pfam" id="PF13487">
    <property type="entry name" value="HD_5"/>
    <property type="match status" value="1"/>
</dbReference>
<accession>A0A329YE72</accession>
<evidence type="ECO:0000313" key="3">
    <source>
        <dbReference type="Proteomes" id="UP000251205"/>
    </source>
</evidence>
<dbReference type="PROSITE" id="PS51832">
    <property type="entry name" value="HD_GYP"/>
    <property type="match status" value="1"/>
</dbReference>
<feature type="domain" description="HD-GYP" evidence="1">
    <location>
        <begin position="128"/>
        <end position="318"/>
    </location>
</feature>
<dbReference type="RefSeq" id="WP_112343007.1">
    <property type="nucleotide sequence ID" value="NZ_QMKK01000042.1"/>
</dbReference>
<dbReference type="EMBL" id="QMKK01000042">
    <property type="protein sequence ID" value="RAX40404.1"/>
    <property type="molecule type" value="Genomic_DNA"/>
</dbReference>
<organism evidence="2 3">
    <name type="scientific">Rhizobium tropici</name>
    <dbReference type="NCBI Taxonomy" id="398"/>
    <lineage>
        <taxon>Bacteria</taxon>
        <taxon>Pseudomonadati</taxon>
        <taxon>Pseudomonadota</taxon>
        <taxon>Alphaproteobacteria</taxon>
        <taxon>Hyphomicrobiales</taxon>
        <taxon>Rhizobiaceae</taxon>
        <taxon>Rhizobium/Agrobacterium group</taxon>
        <taxon>Rhizobium</taxon>
    </lineage>
</organism>
<dbReference type="SMART" id="SM00471">
    <property type="entry name" value="HDc"/>
    <property type="match status" value="1"/>
</dbReference>
<dbReference type="InterPro" id="IPR037522">
    <property type="entry name" value="HD_GYP_dom"/>
</dbReference>
<dbReference type="CDD" id="cd00077">
    <property type="entry name" value="HDc"/>
    <property type="match status" value="1"/>
</dbReference>
<dbReference type="InterPro" id="IPR021812">
    <property type="entry name" value="DUF3391"/>
</dbReference>
<dbReference type="Gene3D" id="1.10.3210.10">
    <property type="entry name" value="Hypothetical protein af1432"/>
    <property type="match status" value="1"/>
</dbReference>
<dbReference type="Proteomes" id="UP000251205">
    <property type="component" value="Unassembled WGS sequence"/>
</dbReference>
<dbReference type="SUPFAM" id="SSF109604">
    <property type="entry name" value="HD-domain/PDEase-like"/>
    <property type="match status" value="1"/>
</dbReference>
<dbReference type="PANTHER" id="PTHR43155">
    <property type="entry name" value="CYCLIC DI-GMP PHOSPHODIESTERASE PA4108-RELATED"/>
    <property type="match status" value="1"/>
</dbReference>
<dbReference type="GO" id="GO:0008081">
    <property type="term" value="F:phosphoric diester hydrolase activity"/>
    <property type="evidence" value="ECO:0007669"/>
    <property type="project" value="UniProtKB-ARBA"/>
</dbReference>
<evidence type="ECO:0000259" key="1">
    <source>
        <dbReference type="PROSITE" id="PS51832"/>
    </source>
</evidence>
<dbReference type="OrthoDB" id="9802066at2"/>